<accession>A0AAE1LWT0</accession>
<sequence>MASNQFDSQASTNYKEAFALFDKRGNGRCAVDSLGDLLRACGQNPTLAEIQELEKGLGGEFDFETFQRILNRPGGFRDPGEPEEYCRGFQVFDKDMTGFIGVGQLKYILTNLGEKMTEEEVDELLKAVDTSSGQINYTDFQFTLFKPKPRSAASTVSSLGINLPTPHQHSISALLVGRSNITLSYVLQSERANLGQNLRPSLYFPLLLLLSLLVLLLAATLASQRALLRLNSLASHVRLQGIARLPSYRRFLTTGSMAPEQFRNPPQQPPVFTATAESILADAKRSADQSKSVLDQIVASVTPETATFDNTLKPILIDGNDSTGPQNILTFYQHVSTNESLREASTKAEELLNDFYIEAKMREDVFKLVDAAYATRASQNLDKESLHILEKERQKYIRNGLLLPPGEKRDRFKEIQKRLSQLCILGKKNLNEEKGGLWFTPQELEGVPKDDIDVDTLEKGTGENEGKVKVTFKYNHFTPLSKYAIHEETRRRYMIADANKANNNVEIFKEIMVLRDEAARLLGYPNHASVKIEEKMAKSPTRVNEFLGDLRTRLAPGGEKEVQKLLEYKKRDYEERGIPFDGNFYMWDAGYYTRIMKEKEYSVDEVAISQYYPAESTFAGMLKIFEEIFGFVFVELGPEDRARLSPSGKAEDISWHEDVIIYSVWDEAAKGGEFCGYLYLDLFPRDNKYGHYANFGIEPGFLTVDGKRSYPSTSLVCNFSKPTATKPSLLKHHEVVTFFHELGHGIHDLAGRSRFSYTHGTATVADFVEAPSQMLENWCWTPSVLKSLSKHWETGEAIPDELVEKLVKTKHLNSAIGALSQLVIGTFDMTVHGPKSQEEAKNIHYGRLWNQLRHDISGIKGPEDAGDTLEWGNRYATIGHFIGGYDAGYYGYLYSEVFSLDMFHSFFKKNPMDGKEGRRYRHTVLERGGSIEEMEFLKEFLGREPSTEAFYEELGISAK</sequence>
<dbReference type="Pfam" id="PF01432">
    <property type="entry name" value="Peptidase_M3"/>
    <property type="match status" value="1"/>
</dbReference>
<dbReference type="Gene3D" id="1.10.238.10">
    <property type="entry name" value="EF-hand"/>
    <property type="match status" value="2"/>
</dbReference>
<evidence type="ECO:0000256" key="4">
    <source>
        <dbReference type="ARBA" id="ARBA00022670"/>
    </source>
</evidence>
<keyword evidence="3" id="KW-0963">Cytoplasm</keyword>
<dbReference type="InterPro" id="IPR002048">
    <property type="entry name" value="EF_hand_dom"/>
</dbReference>
<feature type="transmembrane region" description="Helical" evidence="11">
    <location>
        <begin position="202"/>
        <end position="222"/>
    </location>
</feature>
<dbReference type="GeneID" id="87922326"/>
<dbReference type="AlphaFoldDB" id="A0AAE1LWT0"/>
<dbReference type="CDD" id="cd00051">
    <property type="entry name" value="EFh"/>
    <property type="match status" value="1"/>
</dbReference>
<dbReference type="Proteomes" id="UP001273209">
    <property type="component" value="Unassembled WGS sequence"/>
</dbReference>
<dbReference type="FunFam" id="3.40.390.10:FF:000006">
    <property type="entry name" value="Thimet oligopeptidase 1"/>
    <property type="match status" value="1"/>
</dbReference>
<comment type="cofactor">
    <cofactor evidence="10">
        <name>Zn(2+)</name>
        <dbReference type="ChEBI" id="CHEBI:29105"/>
    </cofactor>
    <text evidence="10">Binds 1 zinc ion.</text>
</comment>
<keyword evidence="4 10" id="KW-0645">Protease</keyword>
<name>A0AAE1LWT0_9HYPO</name>
<dbReference type="PANTHER" id="PTHR11804:SF84">
    <property type="entry name" value="SACCHAROLYSIN"/>
    <property type="match status" value="1"/>
</dbReference>
<dbReference type="Gene3D" id="3.40.390.10">
    <property type="entry name" value="Collagenase (Catalytic Domain)"/>
    <property type="match status" value="1"/>
</dbReference>
<dbReference type="PANTHER" id="PTHR11804">
    <property type="entry name" value="PROTEASE M3 THIMET OLIGOPEPTIDASE-RELATED"/>
    <property type="match status" value="1"/>
</dbReference>
<dbReference type="InterPro" id="IPR011992">
    <property type="entry name" value="EF-hand-dom_pair"/>
</dbReference>
<keyword evidence="5 10" id="KW-0479">Metal-binding</keyword>
<dbReference type="RefSeq" id="XP_062753486.1">
    <property type="nucleotide sequence ID" value="XM_062902421.1"/>
</dbReference>
<keyword evidence="6" id="KW-0677">Repeat</keyword>
<evidence type="ECO:0000313" key="13">
    <source>
        <dbReference type="EMBL" id="KAK4067481.1"/>
    </source>
</evidence>
<protein>
    <recommendedName>
        <fullName evidence="12">EF-hand domain-containing protein</fullName>
    </recommendedName>
</protein>
<evidence type="ECO:0000256" key="1">
    <source>
        <dbReference type="ARBA" id="ARBA00004496"/>
    </source>
</evidence>
<evidence type="ECO:0000313" key="14">
    <source>
        <dbReference type="Proteomes" id="UP001273209"/>
    </source>
</evidence>
<evidence type="ECO:0000256" key="9">
    <source>
        <dbReference type="ARBA" id="ARBA00023049"/>
    </source>
</evidence>
<evidence type="ECO:0000256" key="3">
    <source>
        <dbReference type="ARBA" id="ARBA00022490"/>
    </source>
</evidence>
<evidence type="ECO:0000256" key="6">
    <source>
        <dbReference type="ARBA" id="ARBA00022737"/>
    </source>
</evidence>
<keyword evidence="7 10" id="KW-0378">Hydrolase</keyword>
<proteinExistence type="inferred from homology"/>
<dbReference type="Gene3D" id="1.10.1370.10">
    <property type="entry name" value="Neurolysin, domain 3"/>
    <property type="match status" value="1"/>
</dbReference>
<dbReference type="PROSITE" id="PS50222">
    <property type="entry name" value="EF_HAND_2"/>
    <property type="match status" value="1"/>
</dbReference>
<dbReference type="SUPFAM" id="SSF47473">
    <property type="entry name" value="EF-hand"/>
    <property type="match status" value="1"/>
</dbReference>
<dbReference type="InterPro" id="IPR024077">
    <property type="entry name" value="Neurolysin/TOP_dom2"/>
</dbReference>
<dbReference type="FunFam" id="1.10.238.10:FF:000178">
    <property type="entry name" value="Calmodulin-2 A"/>
    <property type="match status" value="1"/>
</dbReference>
<dbReference type="InterPro" id="IPR001567">
    <property type="entry name" value="Pept_M3A_M3B_dom"/>
</dbReference>
<dbReference type="InterPro" id="IPR045090">
    <property type="entry name" value="Pept_M3A_M3B"/>
</dbReference>
<dbReference type="SUPFAM" id="SSF55486">
    <property type="entry name" value="Metalloproteases ('zincins'), catalytic domain"/>
    <property type="match status" value="1"/>
</dbReference>
<dbReference type="FunFam" id="1.20.1050.40:FF:000001">
    <property type="entry name" value="Thimet oligopeptidase 1"/>
    <property type="match status" value="1"/>
</dbReference>
<comment type="similarity">
    <text evidence="2 10">Belongs to the peptidase M3 family.</text>
</comment>
<dbReference type="Gene3D" id="1.20.1050.40">
    <property type="entry name" value="Endopeptidase. Chain P, domain 1"/>
    <property type="match status" value="1"/>
</dbReference>
<reference evidence="13" key="1">
    <citation type="submission" date="2023-11" db="EMBL/GenBank/DDBJ databases">
        <title>The genome sequences of three competitors of mushroom-forming fungi.</title>
        <authorList>
            <person name="Beijen E."/>
            <person name="Ohm R.A."/>
        </authorList>
    </citation>
    <scope>NUCLEOTIDE SEQUENCE</scope>
    <source>
        <strain evidence="13">CBS 100526</strain>
    </source>
</reference>
<keyword evidence="11" id="KW-0472">Membrane</keyword>
<keyword evidence="9 10" id="KW-0482">Metalloprotease</keyword>
<dbReference type="GO" id="GO:0004222">
    <property type="term" value="F:metalloendopeptidase activity"/>
    <property type="evidence" value="ECO:0007669"/>
    <property type="project" value="InterPro"/>
</dbReference>
<evidence type="ECO:0000256" key="5">
    <source>
        <dbReference type="ARBA" id="ARBA00022723"/>
    </source>
</evidence>
<organism evidence="13 14">
    <name type="scientific">Trichoderma aggressivum f. europaeum</name>
    <dbReference type="NCBI Taxonomy" id="173218"/>
    <lineage>
        <taxon>Eukaryota</taxon>
        <taxon>Fungi</taxon>
        <taxon>Dikarya</taxon>
        <taxon>Ascomycota</taxon>
        <taxon>Pezizomycotina</taxon>
        <taxon>Sordariomycetes</taxon>
        <taxon>Hypocreomycetidae</taxon>
        <taxon>Hypocreales</taxon>
        <taxon>Hypocreaceae</taxon>
        <taxon>Trichoderma</taxon>
    </lineage>
</organism>
<dbReference type="GO" id="GO:0005758">
    <property type="term" value="C:mitochondrial intermembrane space"/>
    <property type="evidence" value="ECO:0007669"/>
    <property type="project" value="TreeGrafter"/>
</dbReference>
<evidence type="ECO:0000256" key="2">
    <source>
        <dbReference type="ARBA" id="ARBA00006040"/>
    </source>
</evidence>
<keyword evidence="11" id="KW-0812">Transmembrane</keyword>
<keyword evidence="14" id="KW-1185">Reference proteome</keyword>
<keyword evidence="8 10" id="KW-0862">Zinc</keyword>
<dbReference type="Pfam" id="PF13499">
    <property type="entry name" value="EF-hand_7"/>
    <property type="match status" value="1"/>
</dbReference>
<dbReference type="InterPro" id="IPR024079">
    <property type="entry name" value="MetalloPept_cat_dom_sf"/>
</dbReference>
<dbReference type="CDD" id="cd06455">
    <property type="entry name" value="M3A_TOP"/>
    <property type="match status" value="1"/>
</dbReference>
<gene>
    <name evidence="13" type="ORF">Triagg1_7661</name>
</gene>
<dbReference type="InterPro" id="IPR024080">
    <property type="entry name" value="Neurolysin/TOP_N"/>
</dbReference>
<dbReference type="EMBL" id="JAWRVG010000034">
    <property type="protein sequence ID" value="KAK4067481.1"/>
    <property type="molecule type" value="Genomic_DNA"/>
</dbReference>
<evidence type="ECO:0000259" key="12">
    <source>
        <dbReference type="PROSITE" id="PS50222"/>
    </source>
</evidence>
<comment type="caution">
    <text evidence="13">The sequence shown here is derived from an EMBL/GenBank/DDBJ whole genome shotgun (WGS) entry which is preliminary data.</text>
</comment>
<evidence type="ECO:0000256" key="8">
    <source>
        <dbReference type="ARBA" id="ARBA00022833"/>
    </source>
</evidence>
<evidence type="ECO:0000256" key="7">
    <source>
        <dbReference type="ARBA" id="ARBA00022801"/>
    </source>
</evidence>
<keyword evidence="11" id="KW-1133">Transmembrane helix</keyword>
<evidence type="ECO:0000256" key="11">
    <source>
        <dbReference type="SAM" id="Phobius"/>
    </source>
</evidence>
<evidence type="ECO:0000256" key="10">
    <source>
        <dbReference type="RuleBase" id="RU003435"/>
    </source>
</evidence>
<comment type="subcellular location">
    <subcellularLocation>
        <location evidence="1">Cytoplasm</location>
    </subcellularLocation>
</comment>
<dbReference type="GO" id="GO:0006518">
    <property type="term" value="P:peptide metabolic process"/>
    <property type="evidence" value="ECO:0007669"/>
    <property type="project" value="TreeGrafter"/>
</dbReference>
<dbReference type="GO" id="GO:0005509">
    <property type="term" value="F:calcium ion binding"/>
    <property type="evidence" value="ECO:0007669"/>
    <property type="project" value="InterPro"/>
</dbReference>
<feature type="domain" description="EF-hand" evidence="12">
    <location>
        <begin position="80"/>
        <end position="115"/>
    </location>
</feature>
<dbReference type="GO" id="GO:0006508">
    <property type="term" value="P:proteolysis"/>
    <property type="evidence" value="ECO:0007669"/>
    <property type="project" value="UniProtKB-KW"/>
</dbReference>